<sequence length="70" mass="7514">MSDLSPLDRRMRWPTVAALVVGFGLGVLAVLVPRTVGGAALPWVVALPFGGVAALFLYGVMYRNLSERIE</sequence>
<dbReference type="EMBL" id="JAHQXF010000002">
    <property type="protein sequence ID" value="MBV0925134.1"/>
    <property type="molecule type" value="Genomic_DNA"/>
</dbReference>
<dbReference type="RefSeq" id="WP_162317973.1">
    <property type="nucleotide sequence ID" value="NZ_JAHQXF010000002.1"/>
</dbReference>
<evidence type="ECO:0000313" key="2">
    <source>
        <dbReference type="EMBL" id="MBV0925134.1"/>
    </source>
</evidence>
<feature type="transmembrane region" description="Helical" evidence="1">
    <location>
        <begin position="12"/>
        <end position="33"/>
    </location>
</feature>
<proteinExistence type="predicted"/>
<organism evidence="2 3">
    <name type="scientific">Haloarcula limicola</name>
    <dbReference type="NCBI Taxonomy" id="1429915"/>
    <lineage>
        <taxon>Archaea</taxon>
        <taxon>Methanobacteriati</taxon>
        <taxon>Methanobacteriota</taxon>
        <taxon>Stenosarchaea group</taxon>
        <taxon>Halobacteria</taxon>
        <taxon>Halobacteriales</taxon>
        <taxon>Haloarculaceae</taxon>
        <taxon>Haloarcula</taxon>
    </lineage>
</organism>
<evidence type="ECO:0000256" key="1">
    <source>
        <dbReference type="SAM" id="Phobius"/>
    </source>
</evidence>
<keyword evidence="1" id="KW-1133">Transmembrane helix</keyword>
<name>A0A8J7YBF2_9EURY</name>
<keyword evidence="3" id="KW-1185">Reference proteome</keyword>
<keyword evidence="1" id="KW-0812">Transmembrane</keyword>
<comment type="caution">
    <text evidence="2">The sequence shown here is derived from an EMBL/GenBank/DDBJ whole genome shotgun (WGS) entry which is preliminary data.</text>
</comment>
<feature type="transmembrane region" description="Helical" evidence="1">
    <location>
        <begin position="39"/>
        <end position="60"/>
    </location>
</feature>
<dbReference type="AlphaFoldDB" id="A0A8J7YBF2"/>
<dbReference type="OrthoDB" id="376968at2157"/>
<dbReference type="Proteomes" id="UP000766550">
    <property type="component" value="Unassembled WGS sequence"/>
</dbReference>
<gene>
    <name evidence="2" type="ORF">KTS45_13095</name>
</gene>
<accession>A0A8J7YBF2</accession>
<evidence type="ECO:0000313" key="3">
    <source>
        <dbReference type="Proteomes" id="UP000766550"/>
    </source>
</evidence>
<protein>
    <submittedName>
        <fullName evidence="2">Uncharacterized protein</fullName>
    </submittedName>
</protein>
<reference evidence="2 3" key="1">
    <citation type="submission" date="2021-06" db="EMBL/GenBank/DDBJ databases">
        <title>New haloarchaea isolates fom saline soil.</title>
        <authorList>
            <person name="Duran-Viseras A."/>
            <person name="Sanchez-Porro C.S."/>
            <person name="Ventosa A."/>
        </authorList>
    </citation>
    <scope>NUCLEOTIDE SEQUENCE [LARGE SCALE GENOMIC DNA]</scope>
    <source>
        <strain evidence="2 3">JCM 183640</strain>
    </source>
</reference>
<keyword evidence="1" id="KW-0472">Membrane</keyword>